<organism evidence="6 7">
    <name type="scientific">Bacteroides cellulosilyticus</name>
    <dbReference type="NCBI Taxonomy" id="246787"/>
    <lineage>
        <taxon>Bacteria</taxon>
        <taxon>Pseudomonadati</taxon>
        <taxon>Bacteroidota</taxon>
        <taxon>Bacteroidia</taxon>
        <taxon>Bacteroidales</taxon>
        <taxon>Bacteroidaceae</taxon>
        <taxon>Bacteroides</taxon>
    </lineage>
</organism>
<keyword evidence="3 4" id="KW-0067">ATP-binding</keyword>
<name>A0A412IAS6_9BACE</name>
<dbReference type="PANTHER" id="PTHR43055">
    <property type="entry name" value="FORMATE-DEPENDENT PHOSPHORIBOSYLGLYCINAMIDE FORMYLTRANSFERASE"/>
    <property type="match status" value="1"/>
</dbReference>
<evidence type="ECO:0000313" key="7">
    <source>
        <dbReference type="Proteomes" id="UP000283341"/>
    </source>
</evidence>
<dbReference type="GO" id="GO:0005524">
    <property type="term" value="F:ATP binding"/>
    <property type="evidence" value="ECO:0007669"/>
    <property type="project" value="UniProtKB-UniRule"/>
</dbReference>
<keyword evidence="2 4" id="KW-0547">Nucleotide-binding</keyword>
<dbReference type="EMBL" id="QRVJ01000025">
    <property type="protein sequence ID" value="RGS33940.1"/>
    <property type="molecule type" value="Genomic_DNA"/>
</dbReference>
<evidence type="ECO:0000256" key="3">
    <source>
        <dbReference type="ARBA" id="ARBA00022840"/>
    </source>
</evidence>
<dbReference type="PROSITE" id="PS50975">
    <property type="entry name" value="ATP_GRASP"/>
    <property type="match status" value="1"/>
</dbReference>
<dbReference type="Gene3D" id="3.30.470.20">
    <property type="entry name" value="ATP-grasp fold, B domain"/>
    <property type="match status" value="1"/>
</dbReference>
<dbReference type="GO" id="GO:0016874">
    <property type="term" value="F:ligase activity"/>
    <property type="evidence" value="ECO:0007669"/>
    <property type="project" value="UniProtKB-KW"/>
</dbReference>
<proteinExistence type="predicted"/>
<comment type="caution">
    <text evidence="6">The sequence shown here is derived from an EMBL/GenBank/DDBJ whole genome shotgun (WGS) entry which is preliminary data.</text>
</comment>
<dbReference type="SUPFAM" id="SSF56059">
    <property type="entry name" value="Glutathione synthetase ATP-binding domain-like"/>
    <property type="match status" value="1"/>
</dbReference>
<evidence type="ECO:0000256" key="4">
    <source>
        <dbReference type="PROSITE-ProRule" id="PRU00409"/>
    </source>
</evidence>
<dbReference type="Proteomes" id="UP000283341">
    <property type="component" value="Unassembled WGS sequence"/>
</dbReference>
<evidence type="ECO:0000256" key="2">
    <source>
        <dbReference type="ARBA" id="ARBA00022741"/>
    </source>
</evidence>
<dbReference type="PANTHER" id="PTHR43055:SF1">
    <property type="entry name" value="FORMATE-DEPENDENT PHOSPHORIBOSYLGLYCINAMIDE FORMYLTRANSFERASE"/>
    <property type="match status" value="1"/>
</dbReference>
<dbReference type="InterPro" id="IPR011761">
    <property type="entry name" value="ATP-grasp"/>
</dbReference>
<evidence type="ECO:0000256" key="1">
    <source>
        <dbReference type="ARBA" id="ARBA00022598"/>
    </source>
</evidence>
<dbReference type="GO" id="GO:0005829">
    <property type="term" value="C:cytosol"/>
    <property type="evidence" value="ECO:0007669"/>
    <property type="project" value="TreeGrafter"/>
</dbReference>
<dbReference type="Pfam" id="PF02222">
    <property type="entry name" value="ATP-grasp"/>
    <property type="match status" value="1"/>
</dbReference>
<dbReference type="GO" id="GO:0046872">
    <property type="term" value="F:metal ion binding"/>
    <property type="evidence" value="ECO:0007669"/>
    <property type="project" value="InterPro"/>
</dbReference>
<accession>A0A412IAS6</accession>
<evidence type="ECO:0000313" key="6">
    <source>
        <dbReference type="EMBL" id="RGS33940.1"/>
    </source>
</evidence>
<keyword evidence="1" id="KW-0436">Ligase</keyword>
<gene>
    <name evidence="6" type="ORF">DWX97_20325</name>
</gene>
<feature type="domain" description="ATP-grasp" evidence="5">
    <location>
        <begin position="129"/>
        <end position="312"/>
    </location>
</feature>
<sequence length="380" mass="43623">MFKNLLVCKNMDNQVIVIGTDHHNTLGIIRSLGEEGKLPIVMLPNLKLAFITKSKYINKVIWFDKPNDVIDILLRDYVNETNKAIIICAEDVSISVIDSHYDLLKNLFLLPNAKKQGRINYFLNKDNMHELAMKVGLTVPKSWYLKSGDVLPTDIEFPCISKPCSSIVGGKNEICVNRNIRELEVNIASNKDFLVQAFIEKDYELNIVALAYNHGNDFIIPGVIRKIREYPVNSGSSSFSVLDDYKNYPEIELEKIKAFVGEIGYEGLFSVEFVVKDGIAYFLEINMRNDGNGYVPTSMGINLHYLWCKYLVGEPIVHPCNLNTPCYFMADTRDWVHVMKGRVSMKRWLEDKKKTSCYLLYNGKDQKPFFAFIRNKIFKI</sequence>
<dbReference type="AlphaFoldDB" id="A0A412IAS6"/>
<dbReference type="InterPro" id="IPR003135">
    <property type="entry name" value="ATP-grasp_carboxylate-amine"/>
</dbReference>
<reference evidence="6 7" key="1">
    <citation type="submission" date="2018-08" db="EMBL/GenBank/DDBJ databases">
        <title>A genome reference for cultivated species of the human gut microbiota.</title>
        <authorList>
            <person name="Zou Y."/>
            <person name="Xue W."/>
            <person name="Luo G."/>
        </authorList>
    </citation>
    <scope>NUCLEOTIDE SEQUENCE [LARGE SCALE GENOMIC DNA]</scope>
    <source>
        <strain evidence="6 7">AF22-3AC</strain>
    </source>
</reference>
<protein>
    <submittedName>
        <fullName evidence="6">ATP-grasp domain-containing protein</fullName>
    </submittedName>
</protein>
<evidence type="ECO:0000259" key="5">
    <source>
        <dbReference type="PROSITE" id="PS50975"/>
    </source>
</evidence>